<dbReference type="eggNOG" id="KOG0075">
    <property type="taxonomic scope" value="Eukaryota"/>
</dbReference>
<feature type="signal peptide" evidence="6">
    <location>
        <begin position="1"/>
        <end position="21"/>
    </location>
</feature>
<evidence type="ECO:0000313" key="8">
    <source>
        <dbReference type="Proteomes" id="UP000001542"/>
    </source>
</evidence>
<dbReference type="InterPro" id="IPR006689">
    <property type="entry name" value="Small_GTPase_ARF/SAR"/>
</dbReference>
<protein>
    <submittedName>
        <fullName evidence="7">Small GTP-binding protein, putative</fullName>
    </submittedName>
</protein>
<dbReference type="SMART" id="SM00175">
    <property type="entry name" value="RAB"/>
    <property type="match status" value="1"/>
</dbReference>
<dbReference type="OMA" id="FRNMWER"/>
<comment type="similarity">
    <text evidence="5">Belongs to the small GTPase superfamily. Arf family.</text>
</comment>
<dbReference type="Pfam" id="PF00025">
    <property type="entry name" value="Arf"/>
    <property type="match status" value="1"/>
</dbReference>
<dbReference type="SMART" id="SM00177">
    <property type="entry name" value="ARF"/>
    <property type="match status" value="1"/>
</dbReference>
<keyword evidence="1 3" id="KW-0547">Nucleotide-binding</keyword>
<accession>A2GJI4</accession>
<evidence type="ECO:0000256" key="6">
    <source>
        <dbReference type="SAM" id="SignalP"/>
    </source>
</evidence>
<evidence type="ECO:0000256" key="4">
    <source>
        <dbReference type="PIRSR" id="PIRSR606689-2"/>
    </source>
</evidence>
<keyword evidence="6" id="KW-0732">Signal</keyword>
<dbReference type="InterPro" id="IPR005225">
    <property type="entry name" value="Small_GTP-bd"/>
</dbReference>
<dbReference type="SUPFAM" id="SSF52540">
    <property type="entry name" value="P-loop containing nucleoside triphosphate hydrolases"/>
    <property type="match status" value="1"/>
</dbReference>
<dbReference type="PROSITE" id="PS51417">
    <property type="entry name" value="ARF"/>
    <property type="match status" value="1"/>
</dbReference>
<gene>
    <name evidence="7" type="ORF">TVAG_502030</name>
</gene>
<dbReference type="OrthoDB" id="2011769at2759"/>
<dbReference type="KEGG" id="tva:4740314"/>
<keyword evidence="8" id="KW-1185">Reference proteome</keyword>
<dbReference type="STRING" id="5722.A2GJI4"/>
<feature type="binding site" evidence="4">
    <location>
        <position position="33"/>
    </location>
    <ligand>
        <name>Mg(2+)</name>
        <dbReference type="ChEBI" id="CHEBI:18420"/>
    </ligand>
</feature>
<dbReference type="GO" id="GO:0003924">
    <property type="term" value="F:GTPase activity"/>
    <property type="evidence" value="ECO:0007669"/>
    <property type="project" value="InterPro"/>
</dbReference>
<dbReference type="VEuPathDB" id="TrichDB:TVAG_502030"/>
<dbReference type="VEuPathDB" id="TrichDB:TVAGG3_1015600"/>
<evidence type="ECO:0000256" key="1">
    <source>
        <dbReference type="ARBA" id="ARBA00022741"/>
    </source>
</evidence>
<dbReference type="InterPro" id="IPR027417">
    <property type="entry name" value="P-loop_NTPase"/>
</dbReference>
<dbReference type="Proteomes" id="UP000001542">
    <property type="component" value="Unassembled WGS sequence"/>
</dbReference>
<name>A2GJI4_TRIV3</name>
<dbReference type="EMBL" id="DS116497">
    <property type="protein sequence ID" value="EAX82683.1"/>
    <property type="molecule type" value="Genomic_DNA"/>
</dbReference>
<evidence type="ECO:0000256" key="2">
    <source>
        <dbReference type="ARBA" id="ARBA00023134"/>
    </source>
</evidence>
<proteinExistence type="inferred from homology"/>
<sequence>MGFFSRIWEWLLSLFWNKEMSITILGLSNAGKSTLIRALMGKPTEDVVPTIGVETNTFTKGRVQIKAWDIGGHKQFQFLWPTYCQNANAILYILDAADEEAIAESIIQLHNLAKDESVGKVPILICGNKEDLKDALPAAKLIERLRLSEIEGHDVALFTISAKEKTHLDSVVNWLVEHA</sequence>
<feature type="binding site" evidence="3">
    <location>
        <begin position="128"/>
        <end position="131"/>
    </location>
    <ligand>
        <name>GTP</name>
        <dbReference type="ChEBI" id="CHEBI:37565"/>
    </ligand>
</feature>
<feature type="binding site" evidence="4">
    <location>
        <position position="50"/>
    </location>
    <ligand>
        <name>Mg(2+)</name>
        <dbReference type="ChEBI" id="CHEBI:18420"/>
    </ligand>
</feature>
<feature type="chain" id="PRO_5002643944" evidence="6">
    <location>
        <begin position="22"/>
        <end position="179"/>
    </location>
</feature>
<dbReference type="FunFam" id="3.40.50.300:FF:001120">
    <property type="entry name" value="ADP-ribosylation factor family"/>
    <property type="match status" value="1"/>
</dbReference>
<dbReference type="PRINTS" id="PR00328">
    <property type="entry name" value="SAR1GTPBP"/>
</dbReference>
<feature type="binding site" evidence="3">
    <location>
        <position position="72"/>
    </location>
    <ligand>
        <name>GTP</name>
        <dbReference type="ChEBI" id="CHEBI:37565"/>
    </ligand>
</feature>
<keyword evidence="4" id="KW-0460">Magnesium</keyword>
<organism evidence="7 8">
    <name type="scientific">Trichomonas vaginalis (strain ATCC PRA-98 / G3)</name>
    <dbReference type="NCBI Taxonomy" id="412133"/>
    <lineage>
        <taxon>Eukaryota</taxon>
        <taxon>Metamonada</taxon>
        <taxon>Parabasalia</taxon>
        <taxon>Trichomonadida</taxon>
        <taxon>Trichomonadidae</taxon>
        <taxon>Trichomonas</taxon>
    </lineage>
</organism>
<dbReference type="AlphaFoldDB" id="A2GJI4"/>
<dbReference type="GO" id="GO:0046872">
    <property type="term" value="F:metal ion binding"/>
    <property type="evidence" value="ECO:0007669"/>
    <property type="project" value="UniProtKB-KW"/>
</dbReference>
<keyword evidence="2 3" id="KW-0342">GTP-binding</keyword>
<dbReference type="RefSeq" id="XP_001295613.1">
    <property type="nucleotide sequence ID" value="XM_001295612.1"/>
</dbReference>
<evidence type="ECO:0000313" key="7">
    <source>
        <dbReference type="EMBL" id="EAX82683.1"/>
    </source>
</evidence>
<reference evidence="7" key="2">
    <citation type="journal article" date="2007" name="Science">
        <title>Draft genome sequence of the sexually transmitted pathogen Trichomonas vaginalis.</title>
        <authorList>
            <person name="Carlton J.M."/>
            <person name="Hirt R.P."/>
            <person name="Silva J.C."/>
            <person name="Delcher A.L."/>
            <person name="Schatz M."/>
            <person name="Zhao Q."/>
            <person name="Wortman J.R."/>
            <person name="Bidwell S.L."/>
            <person name="Alsmark U.C.M."/>
            <person name="Besteiro S."/>
            <person name="Sicheritz-Ponten T."/>
            <person name="Noel C.J."/>
            <person name="Dacks J.B."/>
            <person name="Foster P.G."/>
            <person name="Simillion C."/>
            <person name="Van de Peer Y."/>
            <person name="Miranda-Saavedra D."/>
            <person name="Barton G.J."/>
            <person name="Westrop G.D."/>
            <person name="Mueller S."/>
            <person name="Dessi D."/>
            <person name="Fiori P.L."/>
            <person name="Ren Q."/>
            <person name="Paulsen I."/>
            <person name="Zhang H."/>
            <person name="Bastida-Corcuera F.D."/>
            <person name="Simoes-Barbosa A."/>
            <person name="Brown M.T."/>
            <person name="Hayes R.D."/>
            <person name="Mukherjee M."/>
            <person name="Okumura C.Y."/>
            <person name="Schneider R."/>
            <person name="Smith A.J."/>
            <person name="Vanacova S."/>
            <person name="Villalvazo M."/>
            <person name="Haas B.J."/>
            <person name="Pertea M."/>
            <person name="Feldblyum T.V."/>
            <person name="Utterback T.R."/>
            <person name="Shu C.L."/>
            <person name="Osoegawa K."/>
            <person name="de Jong P.J."/>
            <person name="Hrdy I."/>
            <person name="Horvathova L."/>
            <person name="Zubacova Z."/>
            <person name="Dolezal P."/>
            <person name="Malik S.B."/>
            <person name="Logsdon J.M. Jr."/>
            <person name="Henze K."/>
            <person name="Gupta A."/>
            <person name="Wang C.C."/>
            <person name="Dunne R.L."/>
            <person name="Upcroft J.A."/>
            <person name="Upcroft P."/>
            <person name="White O."/>
            <person name="Salzberg S.L."/>
            <person name="Tang P."/>
            <person name="Chiu C.-H."/>
            <person name="Lee Y.-S."/>
            <person name="Embley T.M."/>
            <person name="Coombs G.H."/>
            <person name="Mottram J.C."/>
            <person name="Tachezy J."/>
            <person name="Fraser-Liggett C.M."/>
            <person name="Johnson P.J."/>
        </authorList>
    </citation>
    <scope>NUCLEOTIDE SEQUENCE [LARGE SCALE GENOMIC DNA]</scope>
    <source>
        <strain evidence="7">G3</strain>
    </source>
</reference>
<evidence type="ECO:0000256" key="5">
    <source>
        <dbReference type="RuleBase" id="RU003925"/>
    </source>
</evidence>
<dbReference type="SMR" id="A2GJI4"/>
<dbReference type="Gene3D" id="3.40.50.300">
    <property type="entry name" value="P-loop containing nucleotide triphosphate hydrolases"/>
    <property type="match status" value="1"/>
</dbReference>
<feature type="binding site" evidence="3">
    <location>
        <begin position="26"/>
        <end position="33"/>
    </location>
    <ligand>
        <name>GTP</name>
        <dbReference type="ChEBI" id="CHEBI:37565"/>
    </ligand>
</feature>
<keyword evidence="4" id="KW-0479">Metal-binding</keyword>
<reference evidence="7" key="1">
    <citation type="submission" date="2006-10" db="EMBL/GenBank/DDBJ databases">
        <authorList>
            <person name="Amadeo P."/>
            <person name="Zhao Q."/>
            <person name="Wortman J."/>
            <person name="Fraser-Liggett C."/>
            <person name="Carlton J."/>
        </authorList>
    </citation>
    <scope>NUCLEOTIDE SEQUENCE</scope>
    <source>
        <strain evidence="7">G3</strain>
    </source>
</reference>
<dbReference type="PANTHER" id="PTHR45732:SF7">
    <property type="entry name" value="ADP-RIBOSYLATION FACTOR-LIKE PROTEIN 8"/>
    <property type="match status" value="1"/>
</dbReference>
<dbReference type="SMART" id="SM00178">
    <property type="entry name" value="SAR"/>
    <property type="match status" value="1"/>
</dbReference>
<dbReference type="PANTHER" id="PTHR45732">
    <property type="entry name" value="ADP-RIBOSYLATION FACTOR-LIKE PROTEIN 8"/>
    <property type="match status" value="1"/>
</dbReference>
<dbReference type="GO" id="GO:0005525">
    <property type="term" value="F:GTP binding"/>
    <property type="evidence" value="ECO:0007669"/>
    <property type="project" value="UniProtKB-KW"/>
</dbReference>
<dbReference type="NCBIfam" id="TIGR00231">
    <property type="entry name" value="small_GTP"/>
    <property type="match status" value="1"/>
</dbReference>
<dbReference type="InParanoid" id="A2GJI4"/>
<evidence type="ECO:0000256" key="3">
    <source>
        <dbReference type="PIRSR" id="PIRSR606689-1"/>
    </source>
</evidence>